<dbReference type="AlphaFoldDB" id="A0A1W2DUZ4"/>
<dbReference type="STRING" id="1387277.SAMN06295998_11846"/>
<dbReference type="Proteomes" id="UP000192330">
    <property type="component" value="Unassembled WGS sequence"/>
</dbReference>
<name>A0A1W2DUZ4_9RHOB</name>
<protein>
    <submittedName>
        <fullName evidence="1">Uncharacterized protein</fullName>
    </submittedName>
</protein>
<evidence type="ECO:0000313" key="1">
    <source>
        <dbReference type="EMBL" id="SMD01300.1"/>
    </source>
</evidence>
<reference evidence="1 2" key="1">
    <citation type="submission" date="2017-04" db="EMBL/GenBank/DDBJ databases">
        <authorList>
            <person name="Afonso C.L."/>
            <person name="Miller P.J."/>
            <person name="Scott M.A."/>
            <person name="Spackman E."/>
            <person name="Goraichik I."/>
            <person name="Dimitrov K.M."/>
            <person name="Suarez D.L."/>
            <person name="Swayne D.E."/>
        </authorList>
    </citation>
    <scope>NUCLEOTIDE SEQUENCE [LARGE SCALE GENOMIC DNA]</scope>
    <source>
        <strain evidence="1 2">CGMCC 1.12644</strain>
    </source>
</reference>
<proteinExistence type="predicted"/>
<accession>A0A1W2DUZ4</accession>
<dbReference type="EMBL" id="FWYD01000018">
    <property type="protein sequence ID" value="SMD01300.1"/>
    <property type="molecule type" value="Genomic_DNA"/>
</dbReference>
<sequence>MHGWDGAVSSFRWLSFDTARVLSFDGMERGIFEMALSGKLTKKRVENLGPGRHGDGSDLYLVVDPSGAWRWTVRVVVKGQKNK</sequence>
<dbReference type="Gene3D" id="3.30.160.390">
    <property type="entry name" value="Integrase, DNA-binding domain"/>
    <property type="match status" value="1"/>
</dbReference>
<evidence type="ECO:0000313" key="2">
    <source>
        <dbReference type="Proteomes" id="UP000192330"/>
    </source>
</evidence>
<dbReference type="InterPro" id="IPR038488">
    <property type="entry name" value="Integrase_DNA-bd_sf"/>
</dbReference>
<keyword evidence="2" id="KW-1185">Reference proteome</keyword>
<organism evidence="1 2">
    <name type="scientific">Primorskyibacter flagellatus</name>
    <dbReference type="NCBI Taxonomy" id="1387277"/>
    <lineage>
        <taxon>Bacteria</taxon>
        <taxon>Pseudomonadati</taxon>
        <taxon>Pseudomonadota</taxon>
        <taxon>Alphaproteobacteria</taxon>
        <taxon>Rhodobacterales</taxon>
        <taxon>Roseobacteraceae</taxon>
        <taxon>Primorskyibacter</taxon>
    </lineage>
</organism>
<gene>
    <name evidence="1" type="ORF">SAMN06295998_11846</name>
</gene>